<feature type="non-terminal residue" evidence="2">
    <location>
        <position position="1"/>
    </location>
</feature>
<sequence length="62" mass="7054">QVAPGDPEELAAVLRRLLDSPGERAEVGRRGYDRVMERYTWRVVAQRTVDAYCEAIAAHRAR</sequence>
<evidence type="ECO:0000313" key="3">
    <source>
        <dbReference type="Proteomes" id="UP001597024"/>
    </source>
</evidence>
<dbReference type="EC" id="2.4.-.-" evidence="2"/>
<dbReference type="GO" id="GO:0016757">
    <property type="term" value="F:glycosyltransferase activity"/>
    <property type="evidence" value="ECO:0007669"/>
    <property type="project" value="UniProtKB-KW"/>
</dbReference>
<keyword evidence="2" id="KW-0808">Transferase</keyword>
<dbReference type="Pfam" id="PF13524">
    <property type="entry name" value="Glyco_trans_1_2"/>
    <property type="match status" value="1"/>
</dbReference>
<keyword evidence="2" id="KW-0328">Glycosyltransferase</keyword>
<accession>A0ABW3E4F2</accession>
<protein>
    <submittedName>
        <fullName evidence="2">Glycosyltransferase</fullName>
        <ecNumber evidence="2">2.4.-.-</ecNumber>
    </submittedName>
</protein>
<feature type="domain" description="Spore protein YkvP/CgeB glycosyl transferase-like" evidence="1">
    <location>
        <begin position="6"/>
        <end position="48"/>
    </location>
</feature>
<gene>
    <name evidence="2" type="ORF">ACFQ08_35365</name>
</gene>
<proteinExistence type="predicted"/>
<reference evidence="3" key="1">
    <citation type="journal article" date="2019" name="Int. J. Syst. Evol. Microbiol.">
        <title>The Global Catalogue of Microorganisms (GCM) 10K type strain sequencing project: providing services to taxonomists for standard genome sequencing and annotation.</title>
        <authorList>
            <consortium name="The Broad Institute Genomics Platform"/>
            <consortium name="The Broad Institute Genome Sequencing Center for Infectious Disease"/>
            <person name="Wu L."/>
            <person name="Ma J."/>
        </authorList>
    </citation>
    <scope>NUCLEOTIDE SEQUENCE [LARGE SCALE GENOMIC DNA]</scope>
    <source>
        <strain evidence="3">CCUG 62974</strain>
    </source>
</reference>
<dbReference type="Gene3D" id="3.40.50.2000">
    <property type="entry name" value="Glycogen Phosphorylase B"/>
    <property type="match status" value="2"/>
</dbReference>
<dbReference type="Proteomes" id="UP001597024">
    <property type="component" value="Unassembled WGS sequence"/>
</dbReference>
<comment type="caution">
    <text evidence="2">The sequence shown here is derived from an EMBL/GenBank/DDBJ whole genome shotgun (WGS) entry which is preliminary data.</text>
</comment>
<dbReference type="EMBL" id="JBHTHX010002064">
    <property type="protein sequence ID" value="MFD0889850.1"/>
    <property type="molecule type" value="Genomic_DNA"/>
</dbReference>
<organism evidence="2 3">
    <name type="scientific">Streptosporangium algeriense</name>
    <dbReference type="NCBI Taxonomy" id="1682748"/>
    <lineage>
        <taxon>Bacteria</taxon>
        <taxon>Bacillati</taxon>
        <taxon>Actinomycetota</taxon>
        <taxon>Actinomycetes</taxon>
        <taxon>Streptosporangiales</taxon>
        <taxon>Streptosporangiaceae</taxon>
        <taxon>Streptosporangium</taxon>
    </lineage>
</organism>
<dbReference type="SUPFAM" id="SSF53756">
    <property type="entry name" value="UDP-Glycosyltransferase/glycogen phosphorylase"/>
    <property type="match status" value="1"/>
</dbReference>
<name>A0ABW3E4F2_9ACTN</name>
<evidence type="ECO:0000259" key="1">
    <source>
        <dbReference type="Pfam" id="PF13524"/>
    </source>
</evidence>
<dbReference type="InterPro" id="IPR055259">
    <property type="entry name" value="YkvP/CgeB_Glyco_trans-like"/>
</dbReference>
<keyword evidence="3" id="KW-1185">Reference proteome</keyword>
<evidence type="ECO:0000313" key="2">
    <source>
        <dbReference type="EMBL" id="MFD0889850.1"/>
    </source>
</evidence>